<protein>
    <submittedName>
        <fullName evidence="2">Uncharacterized protein</fullName>
    </submittedName>
</protein>
<organism evidence="2 3">
    <name type="scientific">Aphanomyces euteiches</name>
    <dbReference type="NCBI Taxonomy" id="100861"/>
    <lineage>
        <taxon>Eukaryota</taxon>
        <taxon>Sar</taxon>
        <taxon>Stramenopiles</taxon>
        <taxon>Oomycota</taxon>
        <taxon>Saprolegniomycetes</taxon>
        <taxon>Saprolegniales</taxon>
        <taxon>Verrucalvaceae</taxon>
        <taxon>Aphanomyces</taxon>
    </lineage>
</organism>
<dbReference type="AlphaFoldDB" id="A0A6G0WG21"/>
<proteinExistence type="predicted"/>
<keyword evidence="1" id="KW-1133">Transmembrane helix</keyword>
<dbReference type="EMBL" id="VJMJ01000239">
    <property type="protein sequence ID" value="KAF0725540.1"/>
    <property type="molecule type" value="Genomic_DNA"/>
</dbReference>
<evidence type="ECO:0000313" key="2">
    <source>
        <dbReference type="EMBL" id="KAF0725540.1"/>
    </source>
</evidence>
<feature type="transmembrane region" description="Helical" evidence="1">
    <location>
        <begin position="215"/>
        <end position="238"/>
    </location>
</feature>
<keyword evidence="1" id="KW-0812">Transmembrane</keyword>
<dbReference type="VEuPathDB" id="FungiDB:AeMF1_007805"/>
<evidence type="ECO:0000313" key="3">
    <source>
        <dbReference type="Proteomes" id="UP000481153"/>
    </source>
</evidence>
<evidence type="ECO:0000256" key="1">
    <source>
        <dbReference type="SAM" id="Phobius"/>
    </source>
</evidence>
<sequence>MTLPFEVPRTDAIDYIVRMPGATFFGTGLRAFTIDFLAANETSRDQMQPWQKCQLDLILGSNVGDMCIWLRKTKENVYAVWNAADILDTPATSWAKFVDRGLLTCYVLYVLWTRYYRHYRTLLSNLQQIGLSPNDPFVSVAMVVDMLSSVSYIGIALVQVTQFQDLLLYTSGCIYLSRGVWYAYLMMRILSFVVKKRGWEASFPPVDPGFLAVSAYMYCGPVVSILGTTSLIWALYFMWSIFLPQALQDQAIECITATAVLLIMISSLPIVFSRLTTKWRQRIRIRPSNVRCQSMSDYTFNDIKAYILLVLTSTNKPCILQEALCTNYIKRILDTGKFRSSAIDRAADCFVLCYTAEGHLGQRARLSLLSWLDTRDNDPQNMIVNCKADHSTAVGVINNEACALFGPISKNVKCVHLGSSNCQWIM</sequence>
<accession>A0A6G0WG21</accession>
<feature type="transmembrane region" description="Helical" evidence="1">
    <location>
        <begin position="166"/>
        <end position="194"/>
    </location>
</feature>
<feature type="transmembrane region" description="Helical" evidence="1">
    <location>
        <begin position="137"/>
        <end position="160"/>
    </location>
</feature>
<keyword evidence="3" id="KW-1185">Reference proteome</keyword>
<feature type="transmembrane region" description="Helical" evidence="1">
    <location>
        <begin position="250"/>
        <end position="272"/>
    </location>
</feature>
<comment type="caution">
    <text evidence="2">The sequence shown here is derived from an EMBL/GenBank/DDBJ whole genome shotgun (WGS) entry which is preliminary data.</text>
</comment>
<feature type="transmembrane region" description="Helical" evidence="1">
    <location>
        <begin position="97"/>
        <end position="116"/>
    </location>
</feature>
<keyword evidence="1" id="KW-0472">Membrane</keyword>
<reference evidence="2 3" key="1">
    <citation type="submission" date="2019-07" db="EMBL/GenBank/DDBJ databases">
        <title>Genomics analysis of Aphanomyces spp. identifies a new class of oomycete effector associated with host adaptation.</title>
        <authorList>
            <person name="Gaulin E."/>
        </authorList>
    </citation>
    <scope>NUCLEOTIDE SEQUENCE [LARGE SCALE GENOMIC DNA]</scope>
    <source>
        <strain evidence="2 3">ATCC 201684</strain>
    </source>
</reference>
<name>A0A6G0WG21_9STRA</name>
<gene>
    <name evidence="2" type="ORF">Ae201684_016016</name>
</gene>
<dbReference type="Proteomes" id="UP000481153">
    <property type="component" value="Unassembled WGS sequence"/>
</dbReference>